<evidence type="ECO:0000256" key="3">
    <source>
        <dbReference type="ARBA" id="ARBA00022692"/>
    </source>
</evidence>
<evidence type="ECO:0000256" key="9">
    <source>
        <dbReference type="ARBA" id="ARBA00023180"/>
    </source>
</evidence>
<feature type="domain" description="Tyrosine-protein phosphatase" evidence="12">
    <location>
        <begin position="983"/>
        <end position="1242"/>
    </location>
</feature>
<evidence type="ECO:0000256" key="10">
    <source>
        <dbReference type="ARBA" id="ARBA00051722"/>
    </source>
</evidence>
<evidence type="ECO:0000256" key="8">
    <source>
        <dbReference type="ARBA" id="ARBA00023136"/>
    </source>
</evidence>
<dbReference type="RefSeq" id="XP_033351136.1">
    <property type="nucleotide sequence ID" value="XM_033495245.1"/>
</dbReference>
<evidence type="ECO:0000259" key="14">
    <source>
        <dbReference type="PROSITE" id="PS50853"/>
    </source>
</evidence>
<evidence type="ECO:0000256" key="7">
    <source>
        <dbReference type="ARBA" id="ARBA00022989"/>
    </source>
</evidence>
<dbReference type="CDD" id="cd00063">
    <property type="entry name" value="FN3"/>
    <property type="match status" value="4"/>
</dbReference>
<dbReference type="Gene3D" id="2.60.40.10">
    <property type="entry name" value="Immunoglobulins"/>
    <property type="match status" value="5"/>
</dbReference>
<dbReference type="GeneID" id="117234242"/>
<evidence type="ECO:0000256" key="4">
    <source>
        <dbReference type="ARBA" id="ARBA00022729"/>
    </source>
</evidence>
<dbReference type="InterPro" id="IPR000242">
    <property type="entry name" value="PTP_cat"/>
</dbReference>
<evidence type="ECO:0000256" key="6">
    <source>
        <dbReference type="ARBA" id="ARBA00022912"/>
    </source>
</evidence>
<name>A0A6J3KFM2_9HYME</name>
<feature type="transmembrane region" description="Helical" evidence="11">
    <location>
        <begin position="915"/>
        <end position="938"/>
    </location>
</feature>
<evidence type="ECO:0000313" key="16">
    <source>
        <dbReference type="RefSeq" id="XP_033351136.1"/>
    </source>
</evidence>
<dbReference type="InterPro" id="IPR029021">
    <property type="entry name" value="Prot-tyrosine_phosphatase-like"/>
</dbReference>
<dbReference type="SMART" id="SM00060">
    <property type="entry name" value="FN3"/>
    <property type="match status" value="7"/>
</dbReference>
<dbReference type="InterPro" id="IPR016130">
    <property type="entry name" value="Tyr_Pase_AS"/>
</dbReference>
<evidence type="ECO:0000313" key="15">
    <source>
        <dbReference type="Proteomes" id="UP000504631"/>
    </source>
</evidence>
<dbReference type="GO" id="GO:0048666">
    <property type="term" value="P:neuron development"/>
    <property type="evidence" value="ECO:0007669"/>
    <property type="project" value="UniProtKB-ARBA"/>
</dbReference>
<dbReference type="Pfam" id="PF00102">
    <property type="entry name" value="Y_phosphatase"/>
    <property type="match status" value="1"/>
</dbReference>
<dbReference type="CDD" id="cd00047">
    <property type="entry name" value="PTPc"/>
    <property type="match status" value="1"/>
</dbReference>
<keyword evidence="15" id="KW-1185">Reference proteome</keyword>
<dbReference type="SMART" id="SM00194">
    <property type="entry name" value="PTPc"/>
    <property type="match status" value="1"/>
</dbReference>
<feature type="domain" description="Fibronectin type-III" evidence="14">
    <location>
        <begin position="328"/>
        <end position="416"/>
    </location>
</feature>
<dbReference type="InterPro" id="IPR003961">
    <property type="entry name" value="FN3_dom"/>
</dbReference>
<gene>
    <name evidence="16" type="primary">LOC117234242</name>
</gene>
<keyword evidence="8 11" id="KW-0472">Membrane</keyword>
<accession>A0A6J3KFM2</accession>
<keyword evidence="9" id="KW-0325">Glycoprotein</keyword>
<keyword evidence="4" id="KW-0732">Signal</keyword>
<dbReference type="SMART" id="SM00404">
    <property type="entry name" value="PTPc_motif"/>
    <property type="match status" value="1"/>
</dbReference>
<dbReference type="EC" id="3.1.3.48" evidence="2"/>
<organism evidence="15 16">
    <name type="scientific">Bombus vosnesenskii</name>
    <dbReference type="NCBI Taxonomy" id="207650"/>
    <lineage>
        <taxon>Eukaryota</taxon>
        <taxon>Metazoa</taxon>
        <taxon>Ecdysozoa</taxon>
        <taxon>Arthropoda</taxon>
        <taxon>Hexapoda</taxon>
        <taxon>Insecta</taxon>
        <taxon>Pterygota</taxon>
        <taxon>Neoptera</taxon>
        <taxon>Endopterygota</taxon>
        <taxon>Hymenoptera</taxon>
        <taxon>Apocrita</taxon>
        <taxon>Aculeata</taxon>
        <taxon>Apoidea</taxon>
        <taxon>Anthophila</taxon>
        <taxon>Apidae</taxon>
        <taxon>Bombus</taxon>
        <taxon>Pyrobombus</taxon>
    </lineage>
</organism>
<keyword evidence="3 11" id="KW-0812">Transmembrane</keyword>
<comment type="subcellular location">
    <subcellularLocation>
        <location evidence="1">Membrane</location>
        <topology evidence="1">Single-pass membrane protein</topology>
    </subcellularLocation>
</comment>
<evidence type="ECO:0000256" key="11">
    <source>
        <dbReference type="SAM" id="Phobius"/>
    </source>
</evidence>
<evidence type="ECO:0000256" key="1">
    <source>
        <dbReference type="ARBA" id="ARBA00004167"/>
    </source>
</evidence>
<comment type="catalytic activity">
    <reaction evidence="10">
        <text>O-phospho-L-tyrosyl-[protein] + H2O = L-tyrosyl-[protein] + phosphate</text>
        <dbReference type="Rhea" id="RHEA:10684"/>
        <dbReference type="Rhea" id="RHEA-COMP:10136"/>
        <dbReference type="Rhea" id="RHEA-COMP:20101"/>
        <dbReference type="ChEBI" id="CHEBI:15377"/>
        <dbReference type="ChEBI" id="CHEBI:43474"/>
        <dbReference type="ChEBI" id="CHEBI:46858"/>
        <dbReference type="ChEBI" id="CHEBI:61978"/>
        <dbReference type="EC" id="3.1.3.48"/>
    </reaction>
</comment>
<dbReference type="PROSITE" id="PS00383">
    <property type="entry name" value="TYR_PHOSPHATASE_1"/>
    <property type="match status" value="1"/>
</dbReference>
<dbReference type="PRINTS" id="PR00700">
    <property type="entry name" value="PRTYPHPHTASE"/>
</dbReference>
<sequence>MRNMVRKKRLKVLIYALQIIYVLSENNLIDHRHIGHNETVNASMKILFDLNAEYVVSSELNNSMSIKEFLNEATEFEQNELLPNDYLKNNDTNISILDTTNNDFVQKFEHISISSNELKDNQILSEDILMTCNEEDRKNVQNLTIDLVATEWIFLSWEPPCDNITSELFYTIDICLDSNQLCFSRNRTIVKDTQYNATDLEPCNNYTFIVKAIDKDLNSTGVIVTGATSSNITEIGDIQKLVAHTASSTIKLSWKSPGDYPTCVNHYLIAQCLKNICNNASITTEEYISSNLEPCEEYFFIIKAVSINNKQSNGVDITLKTNSPKSSRPQNPTVEANAFSLVIHWEPPEIGAKCIKYYRVTIDPQPKTEQVTGINVTISDLYACTPYCIYINAVDEDNNDGEMITIDTRTASTVSKSPILNMKEPIVTTHDIMLSWKIEKGNSNCTLTSLKAMCNATMTNGHGYEVKNGEAEVHIDSHIQDEYFTNSIIKNVSPFTTYICWAYVLNEAGNSELSKLISVTTSEDIPSAPFLNVTNITYSQFIFVWEPPSYLAGNLHEFELVFEGEICFYMPDWCKPVTLKTIKHFNGSTFIFEYLNATAFTYYTAKIKARTSAGWGSYNNDLVLFKTPAGVPGMVSNFSYSIVNNENNKNVLNTILTWGIPCSLNGILEYFNVFVDGIRTNYEPHSFTLQFLSNDVKNDTVITNLKELKAEYNYIIKVVTKVQGIQDFGIPAFKNISYPAGIPPQPDEDYIKSITIDPASARRTTTTATLLLPLFPNTNGDIIYYSIIVSRMNYNIPSSIRFNMTNNTNHILWPNISSWKEAMLQDFTIPYQATRLCWNPYPNSVADYGDMEAVKYTLGENTNCKEISSNTNKRIYCNGPLKPNTWYHVRMRAFTRGGYSDSTTFLIKTNAEIDIVLVSGVVFGILFLGILSTIMLLFRKCSIRAILRRFLHSDMSGSPVPTPFSKKKFIAHCQQFIDNPGKLSNEFQLLQTLSIDLQMPTNTACLQANKKKNRYSDILPYDFSRVKLEVIENDPNTDYINASFIKGYSGENEYIACQGPKEETTFDFWRMIEQYDINVIVMLTELVEKDKEKCHQYFPTIRETFKYENLTIKCISELDYRSYTQRTLVLQKENKKRNITHLHFKEWPDHDVPEDFEPIIHFCQIVHRNVTGNKGYIVIHCSAGIGRTGTLIAIDIILQHLRDNKKLDVFGTVYRLRRDRINMVQKEVGKSKIFYINININYVLINYISTESDRITRKNRRDSLWKNKEKYRIKLFYSRFNF</sequence>
<keyword evidence="7 11" id="KW-1133">Transmembrane helix</keyword>
<dbReference type="InterPro" id="IPR050713">
    <property type="entry name" value="RTP_Phos/Ushers"/>
</dbReference>
<dbReference type="Gene3D" id="3.90.190.10">
    <property type="entry name" value="Protein tyrosine phosphatase superfamily"/>
    <property type="match status" value="1"/>
</dbReference>
<dbReference type="InterPro" id="IPR013783">
    <property type="entry name" value="Ig-like_fold"/>
</dbReference>
<dbReference type="Pfam" id="PF00041">
    <property type="entry name" value="fn3"/>
    <property type="match status" value="2"/>
</dbReference>
<dbReference type="GO" id="GO:0016020">
    <property type="term" value="C:membrane"/>
    <property type="evidence" value="ECO:0007669"/>
    <property type="project" value="UniProtKB-SubCell"/>
</dbReference>
<protein>
    <recommendedName>
        <fullName evidence="2">protein-tyrosine-phosphatase</fullName>
        <ecNumber evidence="2">3.1.3.48</ecNumber>
    </recommendedName>
</protein>
<dbReference type="PROSITE" id="PS50853">
    <property type="entry name" value="FN3"/>
    <property type="match status" value="3"/>
</dbReference>
<dbReference type="SUPFAM" id="SSF52799">
    <property type="entry name" value="(Phosphotyrosine protein) phosphatases II"/>
    <property type="match status" value="1"/>
</dbReference>
<dbReference type="PROSITE" id="PS50056">
    <property type="entry name" value="TYR_PHOSPHATASE_2"/>
    <property type="match status" value="1"/>
</dbReference>
<evidence type="ECO:0000259" key="12">
    <source>
        <dbReference type="PROSITE" id="PS50055"/>
    </source>
</evidence>
<dbReference type="InterPro" id="IPR000387">
    <property type="entry name" value="Tyr_Pase_dom"/>
</dbReference>
<evidence type="ECO:0000256" key="5">
    <source>
        <dbReference type="ARBA" id="ARBA00022801"/>
    </source>
</evidence>
<keyword evidence="6" id="KW-0904">Protein phosphatase</keyword>
<feature type="domain" description="Fibronectin type-III" evidence="14">
    <location>
        <begin position="234"/>
        <end position="326"/>
    </location>
</feature>
<dbReference type="KEGG" id="bvk:117234242"/>
<dbReference type="FunFam" id="3.90.190.10:FF:000102">
    <property type="entry name" value="Receptor-type tyrosine-protein phosphatase"/>
    <property type="match status" value="1"/>
</dbReference>
<dbReference type="GO" id="GO:0009653">
    <property type="term" value="P:anatomical structure morphogenesis"/>
    <property type="evidence" value="ECO:0007669"/>
    <property type="project" value="UniProtKB-ARBA"/>
</dbReference>
<dbReference type="GO" id="GO:0004725">
    <property type="term" value="F:protein tyrosine phosphatase activity"/>
    <property type="evidence" value="ECO:0007669"/>
    <property type="project" value="UniProtKB-EC"/>
</dbReference>
<dbReference type="PANTHER" id="PTHR46957:SF3">
    <property type="entry name" value="CYTOKINE RECEPTOR"/>
    <property type="match status" value="1"/>
</dbReference>
<proteinExistence type="predicted"/>
<evidence type="ECO:0000259" key="13">
    <source>
        <dbReference type="PROSITE" id="PS50056"/>
    </source>
</evidence>
<feature type="domain" description="Tyrosine specific protein phosphatases" evidence="13">
    <location>
        <begin position="1160"/>
        <end position="1227"/>
    </location>
</feature>
<dbReference type="CTD" id="36790"/>
<dbReference type="SUPFAM" id="SSF49265">
    <property type="entry name" value="Fibronectin type III"/>
    <property type="match status" value="4"/>
</dbReference>
<reference evidence="16" key="1">
    <citation type="submission" date="2025-08" db="UniProtKB">
        <authorList>
            <consortium name="RefSeq"/>
        </authorList>
    </citation>
    <scope>IDENTIFICATION</scope>
    <source>
        <tissue evidence="16">Muscle</tissue>
    </source>
</reference>
<dbReference type="InterPro" id="IPR036116">
    <property type="entry name" value="FN3_sf"/>
</dbReference>
<evidence type="ECO:0000256" key="2">
    <source>
        <dbReference type="ARBA" id="ARBA00013064"/>
    </source>
</evidence>
<keyword evidence="5" id="KW-0378">Hydrolase</keyword>
<dbReference type="Proteomes" id="UP000504631">
    <property type="component" value="Unplaced"/>
</dbReference>
<dbReference type="PANTHER" id="PTHR46957">
    <property type="entry name" value="CYTOKINE RECEPTOR"/>
    <property type="match status" value="1"/>
</dbReference>
<dbReference type="InterPro" id="IPR003595">
    <property type="entry name" value="Tyr_Pase_cat"/>
</dbReference>
<dbReference type="PROSITE" id="PS50055">
    <property type="entry name" value="TYR_PHOSPHATASE_PTP"/>
    <property type="match status" value="1"/>
</dbReference>
<feature type="domain" description="Fibronectin type-III" evidence="14">
    <location>
        <begin position="139"/>
        <end position="232"/>
    </location>
</feature>